<evidence type="ECO:0000256" key="9">
    <source>
        <dbReference type="RuleBase" id="RU004320"/>
    </source>
</evidence>
<evidence type="ECO:0000256" key="3">
    <source>
        <dbReference type="ARBA" id="ARBA00022801"/>
    </source>
</evidence>
<keyword evidence="7" id="KW-0963">Cytoplasm</keyword>
<feature type="site" description="Stabilizes the basic form of H active site to accept a proton" evidence="7">
    <location>
        <position position="91"/>
    </location>
</feature>
<feature type="site" description="Discriminates between blocked and unblocked aminoacyl-tRNA" evidence="7">
    <location>
        <position position="9"/>
    </location>
</feature>
<evidence type="ECO:0000256" key="10">
    <source>
        <dbReference type="SAM" id="MobiDB-lite"/>
    </source>
</evidence>
<name>A0ABW5CC52_9PROT</name>
<sequence>MWLLVGLGNPGPDYARTRHNIGFMAVDEIVRRHGFGPWRSRFQGETAEGTVGGEKVLALKPATFMNLSGQAVAAASRFLKIPPAGILVLHDEMDLPPGRLRVKRGGGAGGHNGLKSIDSHLGPDYLRVRLGIGHPGDRDRVTGYVLSAFAKADEAWRTPLLDAVAEALPLLLSGDEPGFMNRVTVQTRPPKPKTERPAPAEGAPARATTAPAAPAGRAASPDGALAEALRAALSKNPSKD</sequence>
<dbReference type="Gene3D" id="3.40.50.1470">
    <property type="entry name" value="Peptidyl-tRNA hydrolase"/>
    <property type="match status" value="1"/>
</dbReference>
<evidence type="ECO:0000256" key="6">
    <source>
        <dbReference type="ARBA" id="ARBA00050038"/>
    </source>
</evidence>
<evidence type="ECO:0000313" key="12">
    <source>
        <dbReference type="Proteomes" id="UP001597296"/>
    </source>
</evidence>
<dbReference type="CDD" id="cd00462">
    <property type="entry name" value="PTH"/>
    <property type="match status" value="1"/>
</dbReference>
<dbReference type="PANTHER" id="PTHR17224">
    <property type="entry name" value="PEPTIDYL-TRNA HYDROLASE"/>
    <property type="match status" value="1"/>
</dbReference>
<comment type="caution">
    <text evidence="11">The sequence shown here is derived from an EMBL/GenBank/DDBJ whole genome shotgun (WGS) entry which is preliminary data.</text>
</comment>
<evidence type="ECO:0000256" key="1">
    <source>
        <dbReference type="ARBA" id="ARBA00013260"/>
    </source>
</evidence>
<keyword evidence="3 7" id="KW-0378">Hydrolase</keyword>
<comment type="similarity">
    <text evidence="5 7 9">Belongs to the PTH family.</text>
</comment>
<dbReference type="InterPro" id="IPR001328">
    <property type="entry name" value="Pept_tRNA_hydro"/>
</dbReference>
<feature type="binding site" evidence="7">
    <location>
        <position position="64"/>
    </location>
    <ligand>
        <name>tRNA</name>
        <dbReference type="ChEBI" id="CHEBI:17843"/>
    </ligand>
</feature>
<protein>
    <recommendedName>
        <fullName evidence="6 7">Peptidyl-tRNA hydrolase</fullName>
        <shortName evidence="7">Pth</shortName>
        <ecNumber evidence="1 7">3.1.1.29</ecNumber>
    </recommendedName>
</protein>
<comment type="catalytic activity">
    <reaction evidence="7 8">
        <text>an N-acyl-L-alpha-aminoacyl-tRNA + H2O = an N-acyl-L-amino acid + a tRNA + H(+)</text>
        <dbReference type="Rhea" id="RHEA:54448"/>
        <dbReference type="Rhea" id="RHEA-COMP:10123"/>
        <dbReference type="Rhea" id="RHEA-COMP:13883"/>
        <dbReference type="ChEBI" id="CHEBI:15377"/>
        <dbReference type="ChEBI" id="CHEBI:15378"/>
        <dbReference type="ChEBI" id="CHEBI:59874"/>
        <dbReference type="ChEBI" id="CHEBI:78442"/>
        <dbReference type="ChEBI" id="CHEBI:138191"/>
        <dbReference type="EC" id="3.1.1.29"/>
    </reaction>
</comment>
<dbReference type="PROSITE" id="PS01195">
    <property type="entry name" value="PEPT_TRNA_HYDROL_1"/>
    <property type="match status" value="1"/>
</dbReference>
<feature type="binding site" evidence="7">
    <location>
        <position position="112"/>
    </location>
    <ligand>
        <name>tRNA</name>
        <dbReference type="ChEBI" id="CHEBI:17843"/>
    </ligand>
</feature>
<dbReference type="RefSeq" id="WP_377316705.1">
    <property type="nucleotide sequence ID" value="NZ_JBHUIY010000022.1"/>
</dbReference>
<comment type="function">
    <text evidence="7">Hydrolyzes ribosome-free peptidyl-tRNAs (with 1 or more amino acids incorporated), which drop off the ribosome during protein synthesis, or as a result of ribosome stalling.</text>
</comment>
<evidence type="ECO:0000313" key="11">
    <source>
        <dbReference type="EMBL" id="MFD2234466.1"/>
    </source>
</evidence>
<keyword evidence="4 7" id="KW-0694">RNA-binding</keyword>
<comment type="subunit">
    <text evidence="7">Monomer.</text>
</comment>
<dbReference type="Pfam" id="PF01195">
    <property type="entry name" value="Pept_tRNA_hydro"/>
    <property type="match status" value="1"/>
</dbReference>
<feature type="compositionally biased region" description="Low complexity" evidence="10">
    <location>
        <begin position="199"/>
        <end position="219"/>
    </location>
</feature>
<evidence type="ECO:0000256" key="5">
    <source>
        <dbReference type="ARBA" id="ARBA00038063"/>
    </source>
</evidence>
<dbReference type="NCBIfam" id="TIGR00447">
    <property type="entry name" value="pth"/>
    <property type="match status" value="1"/>
</dbReference>
<evidence type="ECO:0000256" key="7">
    <source>
        <dbReference type="HAMAP-Rule" id="MF_00083"/>
    </source>
</evidence>
<dbReference type="EMBL" id="JBHUIY010000022">
    <property type="protein sequence ID" value="MFD2234466.1"/>
    <property type="molecule type" value="Genomic_DNA"/>
</dbReference>
<keyword evidence="12" id="KW-1185">Reference proteome</keyword>
<dbReference type="PROSITE" id="PS01196">
    <property type="entry name" value="PEPT_TRNA_HYDROL_2"/>
    <property type="match status" value="1"/>
</dbReference>
<proteinExistence type="inferred from homology"/>
<accession>A0ABW5CC52</accession>
<feature type="binding site" evidence="7">
    <location>
        <position position="14"/>
    </location>
    <ligand>
        <name>tRNA</name>
        <dbReference type="ChEBI" id="CHEBI:17843"/>
    </ligand>
</feature>
<dbReference type="HAMAP" id="MF_00083">
    <property type="entry name" value="Pept_tRNA_hydro_bact"/>
    <property type="match status" value="1"/>
</dbReference>
<comment type="subcellular location">
    <subcellularLocation>
        <location evidence="7">Cytoplasm</location>
    </subcellularLocation>
</comment>
<dbReference type="EC" id="3.1.1.29" evidence="1 7"/>
<dbReference type="InterPro" id="IPR018171">
    <property type="entry name" value="Pept_tRNA_hydro_CS"/>
</dbReference>
<dbReference type="InterPro" id="IPR036416">
    <property type="entry name" value="Pept_tRNA_hydro_sf"/>
</dbReference>
<dbReference type="GO" id="GO:0004045">
    <property type="term" value="F:peptidyl-tRNA hydrolase activity"/>
    <property type="evidence" value="ECO:0007669"/>
    <property type="project" value="UniProtKB-EC"/>
</dbReference>
<evidence type="ECO:0000256" key="4">
    <source>
        <dbReference type="ARBA" id="ARBA00022884"/>
    </source>
</evidence>
<feature type="region of interest" description="Disordered" evidence="10">
    <location>
        <begin position="181"/>
        <end position="224"/>
    </location>
</feature>
<dbReference type="PANTHER" id="PTHR17224:SF1">
    <property type="entry name" value="PEPTIDYL-TRNA HYDROLASE"/>
    <property type="match status" value="1"/>
</dbReference>
<evidence type="ECO:0000256" key="8">
    <source>
        <dbReference type="RuleBase" id="RU000673"/>
    </source>
</evidence>
<reference evidence="12" key="1">
    <citation type="journal article" date="2019" name="Int. J. Syst. Evol. Microbiol.">
        <title>The Global Catalogue of Microorganisms (GCM) 10K type strain sequencing project: providing services to taxonomists for standard genome sequencing and annotation.</title>
        <authorList>
            <consortium name="The Broad Institute Genomics Platform"/>
            <consortium name="The Broad Institute Genome Sequencing Center for Infectious Disease"/>
            <person name="Wu L."/>
            <person name="Ma J."/>
        </authorList>
    </citation>
    <scope>NUCLEOTIDE SEQUENCE [LARGE SCALE GENOMIC DNA]</scope>
    <source>
        <strain evidence="12">KCTC 15012</strain>
    </source>
</reference>
<feature type="active site" description="Proton acceptor" evidence="7">
    <location>
        <position position="19"/>
    </location>
</feature>
<evidence type="ECO:0000256" key="2">
    <source>
        <dbReference type="ARBA" id="ARBA00022555"/>
    </source>
</evidence>
<dbReference type="SUPFAM" id="SSF53178">
    <property type="entry name" value="Peptidyl-tRNA hydrolase-like"/>
    <property type="match status" value="1"/>
</dbReference>
<dbReference type="Proteomes" id="UP001597296">
    <property type="component" value="Unassembled WGS sequence"/>
</dbReference>
<feature type="binding site" evidence="7">
    <location>
        <position position="66"/>
    </location>
    <ligand>
        <name>tRNA</name>
        <dbReference type="ChEBI" id="CHEBI:17843"/>
    </ligand>
</feature>
<comment type="function">
    <text evidence="7">Catalyzes the release of premature peptidyl moieties from peptidyl-tRNA molecules trapped in stalled 50S ribosomal subunits, and thus maintains levels of free tRNAs and 50S ribosomes.</text>
</comment>
<organism evidence="11 12">
    <name type="scientific">Phaeospirillum tilakii</name>
    <dbReference type="NCBI Taxonomy" id="741673"/>
    <lineage>
        <taxon>Bacteria</taxon>
        <taxon>Pseudomonadati</taxon>
        <taxon>Pseudomonadota</taxon>
        <taxon>Alphaproteobacteria</taxon>
        <taxon>Rhodospirillales</taxon>
        <taxon>Rhodospirillaceae</taxon>
        <taxon>Phaeospirillum</taxon>
    </lineage>
</organism>
<gene>
    <name evidence="7 11" type="primary">pth</name>
    <name evidence="11" type="ORF">ACFSNB_11680</name>
</gene>
<keyword evidence="2 7" id="KW-0820">tRNA-binding</keyword>